<gene>
    <name evidence="8" type="ORF">APUTEX25_002886</name>
</gene>
<evidence type="ECO:0000313" key="8">
    <source>
        <dbReference type="EMBL" id="RMZ56797.1"/>
    </source>
</evidence>
<evidence type="ECO:0008006" key="10">
    <source>
        <dbReference type="Google" id="ProtNLM"/>
    </source>
</evidence>
<dbReference type="AlphaFoldDB" id="A0A3M7L2H7"/>
<organism evidence="8 9">
    <name type="scientific">Auxenochlorella protothecoides</name>
    <name type="common">Green microalga</name>
    <name type="synonym">Chlorella protothecoides</name>
    <dbReference type="NCBI Taxonomy" id="3075"/>
    <lineage>
        <taxon>Eukaryota</taxon>
        <taxon>Viridiplantae</taxon>
        <taxon>Chlorophyta</taxon>
        <taxon>core chlorophytes</taxon>
        <taxon>Trebouxiophyceae</taxon>
        <taxon>Chlorellales</taxon>
        <taxon>Chlorellaceae</taxon>
        <taxon>Auxenochlorella</taxon>
    </lineage>
</organism>
<dbReference type="GO" id="GO:0006465">
    <property type="term" value="P:signal peptide processing"/>
    <property type="evidence" value="ECO:0007669"/>
    <property type="project" value="InterPro"/>
</dbReference>
<keyword evidence="4" id="KW-0378">Hydrolase</keyword>
<dbReference type="Gene3D" id="2.10.109.10">
    <property type="entry name" value="Umud Fragment, subunit A"/>
    <property type="match status" value="1"/>
</dbReference>
<sequence>DATRRRSALVLKHRAEKKGKVFAVPVPSSAKKKKLPKEEPLSASMRRFLALKEAGKASRAPQEKSGLSVSTRNDDAKTCVLASSKSASVPGATPSSSDPGGATPASQPADDRTPDDSRAPAPSASAGKVRREPAPTQAAASQGVKTLKARKKAFLKAKDQRRRGKHLPPAGSEAEQLVQTRQVLSAPVFGEQAAAPMKAQLKRKHWVEGGEATVRHANTKLASKLQPKTKPTGMNKEEADRIQYDAIAGYRGLKRMRMEAHGVEFDAYNTPASLIKCMMLPPVNDSLVSLAPATDDAVGLSGAGPKRLLLVDKLSPRLYRYSRGSVAVFTSPTDPDSTLLRRVVAVEGDWFRPVPSSSSVLKMPAGRCWLESEGASGDRPRPPDSHQWGPVPLALVDGRALAVVWPPQRWAWLSGGSQPSRILAHGHAGPEDETWPYR</sequence>
<dbReference type="CDD" id="cd06530">
    <property type="entry name" value="S26_SPase_I"/>
    <property type="match status" value="1"/>
</dbReference>
<evidence type="ECO:0000256" key="7">
    <source>
        <dbReference type="SAM" id="MobiDB-lite"/>
    </source>
</evidence>
<evidence type="ECO:0000313" key="9">
    <source>
        <dbReference type="Proteomes" id="UP000279271"/>
    </source>
</evidence>
<keyword evidence="2" id="KW-0645">Protease</keyword>
<keyword evidence="5" id="KW-1133">Transmembrane helix</keyword>
<comment type="caution">
    <text evidence="8">The sequence shown here is derived from an EMBL/GenBank/DDBJ whole genome shotgun (WGS) entry which is preliminary data.</text>
</comment>
<evidence type="ECO:0000256" key="5">
    <source>
        <dbReference type="ARBA" id="ARBA00022989"/>
    </source>
</evidence>
<dbReference type="Proteomes" id="UP000279271">
    <property type="component" value="Unassembled WGS sequence"/>
</dbReference>
<protein>
    <recommendedName>
        <fullName evidence="10">Peptidase S26 domain-containing protein</fullName>
    </recommendedName>
</protein>
<feature type="non-terminal residue" evidence="8">
    <location>
        <position position="1"/>
    </location>
</feature>
<evidence type="ECO:0000256" key="1">
    <source>
        <dbReference type="ARBA" id="ARBA00004167"/>
    </source>
</evidence>
<evidence type="ECO:0000256" key="2">
    <source>
        <dbReference type="ARBA" id="ARBA00022670"/>
    </source>
</evidence>
<feature type="compositionally biased region" description="Polar residues" evidence="7">
    <location>
        <begin position="81"/>
        <end position="98"/>
    </location>
</feature>
<dbReference type="GO" id="GO:0004252">
    <property type="term" value="F:serine-type endopeptidase activity"/>
    <property type="evidence" value="ECO:0007669"/>
    <property type="project" value="InterPro"/>
</dbReference>
<evidence type="ECO:0000256" key="6">
    <source>
        <dbReference type="ARBA" id="ARBA00023136"/>
    </source>
</evidence>
<evidence type="ECO:0000256" key="4">
    <source>
        <dbReference type="ARBA" id="ARBA00022801"/>
    </source>
</evidence>
<dbReference type="InterPro" id="IPR037730">
    <property type="entry name" value="IMP2"/>
</dbReference>
<feature type="region of interest" description="Disordered" evidence="7">
    <location>
        <begin position="22"/>
        <end position="175"/>
    </location>
</feature>
<accession>A0A3M7L2H7</accession>
<feature type="compositionally biased region" description="Basic and acidic residues" evidence="7">
    <location>
        <begin position="109"/>
        <end position="118"/>
    </location>
</feature>
<reference evidence="9" key="1">
    <citation type="journal article" date="2018" name="Algal Res.">
        <title>Characterization of plant carbon substrate utilization by Auxenochlorella protothecoides.</title>
        <authorList>
            <person name="Vogler B.W."/>
            <person name="Starkenburg S.R."/>
            <person name="Sudasinghe N."/>
            <person name="Schambach J.Y."/>
            <person name="Rollin J.A."/>
            <person name="Pattathil S."/>
            <person name="Barry A.N."/>
        </authorList>
    </citation>
    <scope>NUCLEOTIDE SEQUENCE [LARGE SCALE GENOMIC DNA]</scope>
    <source>
        <strain evidence="9">UTEX 25</strain>
    </source>
</reference>
<dbReference type="InterPro" id="IPR036286">
    <property type="entry name" value="LexA/Signal_pep-like_sf"/>
</dbReference>
<keyword evidence="3" id="KW-0812">Transmembrane</keyword>
<dbReference type="GO" id="GO:0006627">
    <property type="term" value="P:protein processing involved in protein targeting to mitochondrion"/>
    <property type="evidence" value="ECO:0007669"/>
    <property type="project" value="InterPro"/>
</dbReference>
<evidence type="ECO:0000256" key="3">
    <source>
        <dbReference type="ARBA" id="ARBA00022692"/>
    </source>
</evidence>
<feature type="compositionally biased region" description="Basic residues" evidence="7">
    <location>
        <begin position="147"/>
        <end position="166"/>
    </location>
</feature>
<dbReference type="PANTHER" id="PTHR46041:SF2">
    <property type="entry name" value="MITOCHONDRIAL INNER MEMBRANE PROTEASE SUBUNIT 2"/>
    <property type="match status" value="1"/>
</dbReference>
<keyword evidence="6" id="KW-0472">Membrane</keyword>
<dbReference type="GO" id="GO:0042720">
    <property type="term" value="C:mitochondrial inner membrane peptidase complex"/>
    <property type="evidence" value="ECO:0007669"/>
    <property type="project" value="InterPro"/>
</dbReference>
<dbReference type="SUPFAM" id="SSF51306">
    <property type="entry name" value="LexA/Signal peptidase"/>
    <property type="match status" value="1"/>
</dbReference>
<comment type="subcellular location">
    <subcellularLocation>
        <location evidence="1">Membrane</location>
        <topology evidence="1">Single-pass membrane protein</topology>
    </subcellularLocation>
</comment>
<name>A0A3M7L2H7_AUXPR</name>
<proteinExistence type="predicted"/>
<dbReference type="EMBL" id="QOKY01000135">
    <property type="protein sequence ID" value="RMZ56797.1"/>
    <property type="molecule type" value="Genomic_DNA"/>
</dbReference>
<dbReference type="PANTHER" id="PTHR46041">
    <property type="entry name" value="MITOCHONDRIAL INNER MEMBRANE PROTEASE SUBUNIT 2"/>
    <property type="match status" value="1"/>
</dbReference>
<dbReference type="InterPro" id="IPR019533">
    <property type="entry name" value="Peptidase_S26"/>
</dbReference>